<evidence type="ECO:0000313" key="4">
    <source>
        <dbReference type="Proteomes" id="UP000249818"/>
    </source>
</evidence>
<feature type="domain" description="Putative heavy-metal chelation" evidence="1">
    <location>
        <begin position="103"/>
        <end position="231"/>
    </location>
</feature>
<dbReference type="Pfam" id="PF13938">
    <property type="entry name" value="DUF4213"/>
    <property type="match status" value="1"/>
</dbReference>
<dbReference type="EMBL" id="LS483254">
    <property type="protein sequence ID" value="SQD92834.1"/>
    <property type="molecule type" value="Genomic_DNA"/>
</dbReference>
<accession>A0A2X3MLM8</accession>
<proteinExistence type="predicted"/>
<dbReference type="Pfam" id="PF04016">
    <property type="entry name" value="DUF364"/>
    <property type="match status" value="1"/>
</dbReference>
<dbReference type="InterPro" id="IPR025251">
    <property type="entry name" value="DUF4213"/>
</dbReference>
<dbReference type="Proteomes" id="UP000249818">
    <property type="component" value="Chromosome BARAN1"/>
</dbReference>
<dbReference type="KEGG" id="bana:BARAN1_0810"/>
<dbReference type="RefSeq" id="WP_122031088.1">
    <property type="nucleotide sequence ID" value="NZ_LS483254.1"/>
</dbReference>
<protein>
    <recommendedName>
        <fullName evidence="5">Heavy-metal chelation domain-containing protein</fullName>
    </recommendedName>
</protein>
<sequence>MELGELAEKKLGEALDLNVVDYCIALSDVYVELAGGYLGLYHTPLEDFARFPFWPLLGSSARDLFALREEGNMALRALAWAAANAASVPALRRRTDLLFDASPIELLGAKEGDRVLVVGNMGPFAHELLGLGAEVTVLERNPRLRHGALPDTFIEALPMDFAAAVVTGAAIAVPTFPRLLELIKAIPNRAIVGPSAGLLPAALHEIGFRLVCGVLVEDVPKVKEWLNQGNFVQGGPGTQTVKELGGAVRTWCSVQ</sequence>
<evidence type="ECO:0000259" key="1">
    <source>
        <dbReference type="Pfam" id="PF04016"/>
    </source>
</evidence>
<evidence type="ECO:0000313" key="3">
    <source>
        <dbReference type="EMBL" id="SQD92834.1"/>
    </source>
</evidence>
<dbReference type="InterPro" id="IPR007161">
    <property type="entry name" value="DUF364"/>
</dbReference>
<dbReference type="Gene3D" id="3.40.50.11590">
    <property type="match status" value="1"/>
</dbReference>
<dbReference type="OrthoDB" id="5387051at2"/>
<dbReference type="SUPFAM" id="SSF159713">
    <property type="entry name" value="Dhaf3308-like"/>
    <property type="match status" value="1"/>
</dbReference>
<organism evidence="3 4">
    <name type="scientific">Candidatus Bipolaricaulis anaerobius</name>
    <dbReference type="NCBI Taxonomy" id="2026885"/>
    <lineage>
        <taxon>Bacteria</taxon>
        <taxon>Candidatus Bipolaricaulota</taxon>
        <taxon>Candidatus Bipolaricaulia</taxon>
        <taxon>Candidatus Bipolaricaulales</taxon>
        <taxon>Candidatus Bipolaricaulaceae</taxon>
        <taxon>Candidatus Bipolaricaulis</taxon>
    </lineage>
</organism>
<dbReference type="AlphaFoldDB" id="A0A2X3MLM8"/>
<reference evidence="4" key="1">
    <citation type="submission" date="2018-05" db="EMBL/GenBank/DDBJ databases">
        <authorList>
            <person name="Hao L."/>
        </authorList>
    </citation>
    <scope>NUCLEOTIDE SEQUENCE [LARGE SCALE GENOMIC DNA]</scope>
</reference>
<evidence type="ECO:0008006" key="5">
    <source>
        <dbReference type="Google" id="ProtNLM"/>
    </source>
</evidence>
<keyword evidence="4" id="KW-1185">Reference proteome</keyword>
<evidence type="ECO:0000259" key="2">
    <source>
        <dbReference type="Pfam" id="PF13938"/>
    </source>
</evidence>
<gene>
    <name evidence="3" type="ORF">BARAN1_0810</name>
</gene>
<name>A0A2X3MLM8_9BACT</name>
<feature type="domain" description="DUF4213" evidence="2">
    <location>
        <begin position="14"/>
        <end position="87"/>
    </location>
</feature>